<evidence type="ECO:0000313" key="2">
    <source>
        <dbReference type="EMBL" id="ALG06965.1"/>
    </source>
</evidence>
<feature type="transmembrane region" description="Helical" evidence="1">
    <location>
        <begin position="116"/>
        <end position="138"/>
    </location>
</feature>
<feature type="transmembrane region" description="Helical" evidence="1">
    <location>
        <begin position="222"/>
        <end position="245"/>
    </location>
</feature>
<dbReference type="STRING" id="860235.AOZ06_08535"/>
<dbReference type="AlphaFoldDB" id="A0A0N9HLC9"/>
<dbReference type="Proteomes" id="UP000063699">
    <property type="component" value="Chromosome"/>
</dbReference>
<feature type="transmembrane region" description="Helical" evidence="1">
    <location>
        <begin position="188"/>
        <end position="210"/>
    </location>
</feature>
<name>A0A0N9HLC9_9PSEU</name>
<evidence type="ECO:0000256" key="1">
    <source>
        <dbReference type="SAM" id="Phobius"/>
    </source>
</evidence>
<keyword evidence="1" id="KW-0472">Membrane</keyword>
<protein>
    <recommendedName>
        <fullName evidence="4">DUF1700 domain-containing protein</fullName>
    </recommendedName>
</protein>
<keyword evidence="1" id="KW-1133">Transmembrane helix</keyword>
<keyword evidence="3" id="KW-1185">Reference proteome</keyword>
<sequence>MNSKTGSAEDYLAEVRKQLADLPPEEVTDILADITPQILEAATDSDRPLTERLGMPRRYAEELRAAAGLPARPSSGTGTARFALWSLTVGSVAAVGAGFLNMWVMRVSPRTFGGAVRLPLILALLLLLAGALTAIRLGPSIRSVMALPEVRRVCAVVSRIPVGVRAYIHSVQPGWWLARGVLIAAPALLAHQPSILWVVALFTLAGVGVWTGPRGRTDRRWLWISVPTTGFALGTLLLMVDVFWVNPVMMTGDGTFHFVDRLLLTA</sequence>
<dbReference type="RefSeq" id="WP_054288936.1">
    <property type="nucleotide sequence ID" value="NZ_CP012752.1"/>
</dbReference>
<organism evidence="2 3">
    <name type="scientific">Kibdelosporangium phytohabitans</name>
    <dbReference type="NCBI Taxonomy" id="860235"/>
    <lineage>
        <taxon>Bacteria</taxon>
        <taxon>Bacillati</taxon>
        <taxon>Actinomycetota</taxon>
        <taxon>Actinomycetes</taxon>
        <taxon>Pseudonocardiales</taxon>
        <taxon>Pseudonocardiaceae</taxon>
        <taxon>Kibdelosporangium</taxon>
    </lineage>
</organism>
<feature type="transmembrane region" description="Helical" evidence="1">
    <location>
        <begin position="82"/>
        <end position="104"/>
    </location>
</feature>
<keyword evidence="1" id="KW-0812">Transmembrane</keyword>
<dbReference type="KEGG" id="kphy:AOZ06_08535"/>
<evidence type="ECO:0000313" key="3">
    <source>
        <dbReference type="Proteomes" id="UP000063699"/>
    </source>
</evidence>
<dbReference type="OrthoDB" id="5185521at2"/>
<reference evidence="2 3" key="1">
    <citation type="submission" date="2015-07" db="EMBL/GenBank/DDBJ databases">
        <title>Genome sequencing of Kibdelosporangium phytohabitans.</title>
        <authorList>
            <person name="Qin S."/>
            <person name="Xing K."/>
        </authorList>
    </citation>
    <scope>NUCLEOTIDE SEQUENCE [LARGE SCALE GENOMIC DNA]</scope>
    <source>
        <strain evidence="2 3">KLBMP1111</strain>
    </source>
</reference>
<dbReference type="Pfam" id="PF22564">
    <property type="entry name" value="HAAS"/>
    <property type="match status" value="1"/>
</dbReference>
<evidence type="ECO:0008006" key="4">
    <source>
        <dbReference type="Google" id="ProtNLM"/>
    </source>
</evidence>
<gene>
    <name evidence="2" type="ORF">AOZ06_08535</name>
</gene>
<accession>A0A0N9HLC9</accession>
<dbReference type="EMBL" id="CP012752">
    <property type="protein sequence ID" value="ALG06965.1"/>
    <property type="molecule type" value="Genomic_DNA"/>
</dbReference>
<proteinExistence type="predicted"/>